<dbReference type="Pfam" id="PF02365">
    <property type="entry name" value="NAM"/>
    <property type="match status" value="1"/>
</dbReference>
<dbReference type="PROSITE" id="PS51005">
    <property type="entry name" value="NAC"/>
    <property type="match status" value="1"/>
</dbReference>
<evidence type="ECO:0000313" key="7">
    <source>
        <dbReference type="Proteomes" id="UP000244005"/>
    </source>
</evidence>
<keyword evidence="1" id="KW-0805">Transcription regulation</keyword>
<dbReference type="InterPro" id="IPR003441">
    <property type="entry name" value="NAC-dom"/>
</dbReference>
<feature type="compositionally biased region" description="Polar residues" evidence="4">
    <location>
        <begin position="315"/>
        <end position="326"/>
    </location>
</feature>
<evidence type="ECO:0000259" key="5">
    <source>
        <dbReference type="PROSITE" id="PS51005"/>
    </source>
</evidence>
<dbReference type="OrthoDB" id="2020306at2759"/>
<dbReference type="EMBL" id="KZ772758">
    <property type="protein sequence ID" value="PTQ33721.1"/>
    <property type="molecule type" value="Genomic_DNA"/>
</dbReference>
<evidence type="ECO:0000256" key="4">
    <source>
        <dbReference type="SAM" id="MobiDB-lite"/>
    </source>
</evidence>
<proteinExistence type="predicted"/>
<evidence type="ECO:0000256" key="2">
    <source>
        <dbReference type="ARBA" id="ARBA00023163"/>
    </source>
</evidence>
<dbReference type="FunFam" id="2.170.150.80:FF:000009">
    <property type="entry name" value="NAC domain-containing protein 8"/>
    <property type="match status" value="1"/>
</dbReference>
<dbReference type="GO" id="GO:0003700">
    <property type="term" value="F:DNA-binding transcription factor activity"/>
    <property type="evidence" value="ECO:0007669"/>
    <property type="project" value="InterPro"/>
</dbReference>
<dbReference type="Gramene" id="Mp5g08410.1">
    <property type="protein sequence ID" value="Mp5g08410.1.cds"/>
    <property type="gene ID" value="Mp5g08410"/>
</dbReference>
<keyword evidence="7" id="KW-1185">Reference proteome</keyword>
<dbReference type="PANTHER" id="PTHR31079">
    <property type="entry name" value="NAC DOMAIN-CONTAINING PROTEIN 73"/>
    <property type="match status" value="1"/>
</dbReference>
<sequence>MKNRDHRDRWGRFMDQLVRQIDNATHQRNDAYSLAQDDTTALPGLEVREDCPSCGHHVGRRTAMDWVGLPAGVRFDPSDEELLRHLAAKVGVGKEVSHPRIDDFISHLDGNDGICQTHPENLPGVKTDGSSRHFFHKPAKAYTTGTRKRRKIHNEDEESGVETRWHKTGKTRPVLDGGQHLGWKKIMVLYRNLYSGKKKAKSEKTNWILHQYHLGPEEEERDGELVVCKVFFQKQPRQCTGGKQYDGVFAEGNSSKAETCQPQPRSNREIVVGASVSDVSRGTLITPKRDAPVRPQFSRHRTREASPPVQAPPESVTTRTPTQSGRGSEMTVMGKSDHLTSELTSTLGISHRLPQSLTPCVKTGSLQSGGLVQSVPFEELFSENGSPDLYEEVSTSGKSCQNENAMAAVEYPPRDDYHEQPYPVMDTEGNVIGLTDLECDEELLPISWDWDANLDIEGGGGVDGLLDTPYHFNPHTDYFYTFDEYLLSTPPAIFPDLKLTSQEASEVMRSIDPNDNSDSLSST</sequence>
<feature type="region of interest" description="Disordered" evidence="4">
    <location>
        <begin position="144"/>
        <end position="173"/>
    </location>
</feature>
<evidence type="ECO:0000256" key="3">
    <source>
        <dbReference type="ARBA" id="ARBA00023242"/>
    </source>
</evidence>
<feature type="domain" description="NAC" evidence="5">
    <location>
        <begin position="69"/>
        <end position="233"/>
    </location>
</feature>
<keyword evidence="3" id="KW-0539">Nucleus</keyword>
<name>A0A2R6WIS1_MARPO</name>
<dbReference type="Gene3D" id="2.170.150.80">
    <property type="entry name" value="NAC domain"/>
    <property type="match status" value="1"/>
</dbReference>
<gene>
    <name evidence="6" type="ORF">MARPO_0086s0046</name>
</gene>
<evidence type="ECO:0000256" key="1">
    <source>
        <dbReference type="ARBA" id="ARBA00023015"/>
    </source>
</evidence>
<dbReference type="PANTHER" id="PTHR31079:SF20">
    <property type="entry name" value="NAC DOMAIN-CONTAINING PROTEIN 10"/>
    <property type="match status" value="1"/>
</dbReference>
<organism evidence="6 7">
    <name type="scientific">Marchantia polymorpha</name>
    <name type="common">Common liverwort</name>
    <name type="synonym">Marchantia aquatica</name>
    <dbReference type="NCBI Taxonomy" id="3197"/>
    <lineage>
        <taxon>Eukaryota</taxon>
        <taxon>Viridiplantae</taxon>
        <taxon>Streptophyta</taxon>
        <taxon>Embryophyta</taxon>
        <taxon>Marchantiophyta</taxon>
        <taxon>Marchantiopsida</taxon>
        <taxon>Marchantiidae</taxon>
        <taxon>Marchantiales</taxon>
        <taxon>Marchantiaceae</taxon>
        <taxon>Marchantia</taxon>
    </lineage>
</organism>
<reference evidence="7" key="1">
    <citation type="journal article" date="2017" name="Cell">
        <title>Insights into land plant evolution garnered from the Marchantia polymorpha genome.</title>
        <authorList>
            <person name="Bowman J.L."/>
            <person name="Kohchi T."/>
            <person name="Yamato K.T."/>
            <person name="Jenkins J."/>
            <person name="Shu S."/>
            <person name="Ishizaki K."/>
            <person name="Yamaoka S."/>
            <person name="Nishihama R."/>
            <person name="Nakamura Y."/>
            <person name="Berger F."/>
            <person name="Adam C."/>
            <person name="Aki S.S."/>
            <person name="Althoff F."/>
            <person name="Araki T."/>
            <person name="Arteaga-Vazquez M.A."/>
            <person name="Balasubrmanian S."/>
            <person name="Barry K."/>
            <person name="Bauer D."/>
            <person name="Boehm C.R."/>
            <person name="Briginshaw L."/>
            <person name="Caballero-Perez J."/>
            <person name="Catarino B."/>
            <person name="Chen F."/>
            <person name="Chiyoda S."/>
            <person name="Chovatia M."/>
            <person name="Davies K.M."/>
            <person name="Delmans M."/>
            <person name="Demura T."/>
            <person name="Dierschke T."/>
            <person name="Dolan L."/>
            <person name="Dorantes-Acosta A.E."/>
            <person name="Eklund D.M."/>
            <person name="Florent S.N."/>
            <person name="Flores-Sandoval E."/>
            <person name="Fujiyama A."/>
            <person name="Fukuzawa H."/>
            <person name="Galik B."/>
            <person name="Grimanelli D."/>
            <person name="Grimwood J."/>
            <person name="Grossniklaus U."/>
            <person name="Hamada T."/>
            <person name="Haseloff J."/>
            <person name="Hetherington A.J."/>
            <person name="Higo A."/>
            <person name="Hirakawa Y."/>
            <person name="Hundley H.N."/>
            <person name="Ikeda Y."/>
            <person name="Inoue K."/>
            <person name="Inoue S.I."/>
            <person name="Ishida S."/>
            <person name="Jia Q."/>
            <person name="Kakita M."/>
            <person name="Kanazawa T."/>
            <person name="Kawai Y."/>
            <person name="Kawashima T."/>
            <person name="Kennedy M."/>
            <person name="Kinose K."/>
            <person name="Kinoshita T."/>
            <person name="Kohara Y."/>
            <person name="Koide E."/>
            <person name="Komatsu K."/>
            <person name="Kopischke S."/>
            <person name="Kubo M."/>
            <person name="Kyozuka J."/>
            <person name="Lagercrantz U."/>
            <person name="Lin S.S."/>
            <person name="Lindquist E."/>
            <person name="Lipzen A.M."/>
            <person name="Lu C.W."/>
            <person name="De Luna E."/>
            <person name="Martienssen R.A."/>
            <person name="Minamino N."/>
            <person name="Mizutani M."/>
            <person name="Mizutani M."/>
            <person name="Mochizuki N."/>
            <person name="Monte I."/>
            <person name="Mosher R."/>
            <person name="Nagasaki H."/>
            <person name="Nakagami H."/>
            <person name="Naramoto S."/>
            <person name="Nishitani K."/>
            <person name="Ohtani M."/>
            <person name="Okamoto T."/>
            <person name="Okumura M."/>
            <person name="Phillips J."/>
            <person name="Pollak B."/>
            <person name="Reinders A."/>
            <person name="Rovekamp M."/>
            <person name="Sano R."/>
            <person name="Sawa S."/>
            <person name="Schmid M.W."/>
            <person name="Shirakawa M."/>
            <person name="Solano R."/>
            <person name="Spunde A."/>
            <person name="Suetsugu N."/>
            <person name="Sugano S."/>
            <person name="Sugiyama A."/>
            <person name="Sun R."/>
            <person name="Suzuki Y."/>
            <person name="Takenaka M."/>
            <person name="Takezawa D."/>
            <person name="Tomogane H."/>
            <person name="Tsuzuki M."/>
            <person name="Ueda T."/>
            <person name="Umeda M."/>
            <person name="Ward J.M."/>
            <person name="Watanabe Y."/>
            <person name="Yazaki K."/>
            <person name="Yokoyama R."/>
            <person name="Yoshitake Y."/>
            <person name="Yotsui I."/>
            <person name="Zachgo S."/>
            <person name="Schmutz J."/>
        </authorList>
    </citation>
    <scope>NUCLEOTIDE SEQUENCE [LARGE SCALE GENOMIC DNA]</scope>
    <source>
        <strain evidence="7">Tak-1</strain>
    </source>
</reference>
<accession>A0A2R6WIS1</accession>
<protein>
    <recommendedName>
        <fullName evidence="5">NAC domain-containing protein</fullName>
    </recommendedName>
</protein>
<dbReference type="SUPFAM" id="SSF101941">
    <property type="entry name" value="NAC domain"/>
    <property type="match status" value="1"/>
</dbReference>
<dbReference type="SMR" id="A0A2R6WIS1"/>
<dbReference type="AlphaFoldDB" id="A0A2R6WIS1"/>
<evidence type="ECO:0000313" key="6">
    <source>
        <dbReference type="EMBL" id="PTQ33721.1"/>
    </source>
</evidence>
<dbReference type="InterPro" id="IPR044799">
    <property type="entry name" value="SOG1-like"/>
</dbReference>
<feature type="region of interest" description="Disordered" evidence="4">
    <location>
        <begin position="286"/>
        <end position="332"/>
    </location>
</feature>
<dbReference type="InterPro" id="IPR036093">
    <property type="entry name" value="NAC_dom_sf"/>
</dbReference>
<keyword evidence="2" id="KW-0804">Transcription</keyword>
<dbReference type="Proteomes" id="UP000244005">
    <property type="component" value="Unassembled WGS sequence"/>
</dbReference>
<dbReference type="GO" id="GO:0003677">
    <property type="term" value="F:DNA binding"/>
    <property type="evidence" value="ECO:0007669"/>
    <property type="project" value="InterPro"/>
</dbReference>